<keyword evidence="4" id="KW-0175">Coiled coil</keyword>
<dbReference type="InterPro" id="IPR050995">
    <property type="entry name" value="WD-F-box_domain-protein"/>
</dbReference>
<evidence type="ECO:0000313" key="6">
    <source>
        <dbReference type="Proteomes" id="UP001306508"/>
    </source>
</evidence>
<dbReference type="InterPro" id="IPR001680">
    <property type="entry name" value="WD40_rpt"/>
</dbReference>
<evidence type="ECO:0000256" key="4">
    <source>
        <dbReference type="SAM" id="Coils"/>
    </source>
</evidence>
<evidence type="ECO:0000256" key="1">
    <source>
        <dbReference type="ARBA" id="ARBA00022574"/>
    </source>
</evidence>
<keyword evidence="2" id="KW-0677">Repeat</keyword>
<dbReference type="CDD" id="cd00200">
    <property type="entry name" value="WD40"/>
    <property type="match status" value="1"/>
</dbReference>
<proteinExistence type="predicted"/>
<dbReference type="PRINTS" id="PR00320">
    <property type="entry name" value="GPROTEINBRPT"/>
</dbReference>
<keyword evidence="6" id="KW-1185">Reference proteome</keyword>
<comment type="caution">
    <text evidence="5">The sequence shown here is derived from an EMBL/GenBank/DDBJ whole genome shotgun (WGS) entry which is preliminary data.</text>
</comment>
<dbReference type="SUPFAM" id="SSF50978">
    <property type="entry name" value="WD40 repeat-like"/>
    <property type="match status" value="1"/>
</dbReference>
<dbReference type="PROSITE" id="PS50082">
    <property type="entry name" value="WD_REPEATS_2"/>
    <property type="match status" value="5"/>
</dbReference>
<dbReference type="Gene3D" id="6.10.280.220">
    <property type="match status" value="1"/>
</dbReference>
<dbReference type="EMBL" id="JAWIZZ010000047">
    <property type="protein sequence ID" value="KAK5779545.1"/>
    <property type="molecule type" value="Genomic_DNA"/>
</dbReference>
<feature type="repeat" description="WD" evidence="3">
    <location>
        <begin position="323"/>
        <end position="365"/>
    </location>
</feature>
<dbReference type="Proteomes" id="UP001306508">
    <property type="component" value="Unassembled WGS sequence"/>
</dbReference>
<evidence type="ECO:0000313" key="5">
    <source>
        <dbReference type="EMBL" id="KAK5779545.1"/>
    </source>
</evidence>
<protein>
    <submittedName>
        <fullName evidence="5">Uncharacterized protein</fullName>
    </submittedName>
</protein>
<keyword evidence="1 3" id="KW-0853">WD repeat</keyword>
<dbReference type="InterPro" id="IPR036322">
    <property type="entry name" value="WD40_repeat_dom_sf"/>
</dbReference>
<dbReference type="PANTHER" id="PTHR14604:SF4">
    <property type="entry name" value="F-BOX DOMAIN-CONTAINING PROTEIN"/>
    <property type="match status" value="1"/>
</dbReference>
<feature type="repeat" description="WD" evidence="3">
    <location>
        <begin position="520"/>
        <end position="559"/>
    </location>
</feature>
<gene>
    <name evidence="5" type="ORF">RI543_003437</name>
</gene>
<dbReference type="PROSITE" id="PS50294">
    <property type="entry name" value="WD_REPEATS_REGION"/>
    <property type="match status" value="3"/>
</dbReference>
<evidence type="ECO:0000256" key="3">
    <source>
        <dbReference type="PROSITE-ProRule" id="PRU00221"/>
    </source>
</evidence>
<dbReference type="InterPro" id="IPR019775">
    <property type="entry name" value="WD40_repeat_CS"/>
</dbReference>
<feature type="repeat" description="WD" evidence="3">
    <location>
        <begin position="497"/>
        <end position="519"/>
    </location>
</feature>
<reference evidence="6" key="1">
    <citation type="submission" date="2023-07" db="EMBL/GenBank/DDBJ databases">
        <title>A draft genome of Kazachstania heterogenica Y-27499.</title>
        <authorList>
            <person name="Donic C."/>
            <person name="Kralova J.S."/>
            <person name="Fidel L."/>
            <person name="Ben-Dor S."/>
            <person name="Jung S."/>
        </authorList>
    </citation>
    <scope>NUCLEOTIDE SEQUENCE [LARGE SCALE GENOMIC DNA]</scope>
    <source>
        <strain evidence="6">Y27499</strain>
    </source>
</reference>
<feature type="repeat" description="WD" evidence="3">
    <location>
        <begin position="422"/>
        <end position="461"/>
    </location>
</feature>
<dbReference type="Gene3D" id="2.130.10.10">
    <property type="entry name" value="YVTN repeat-like/Quinoprotein amine dehydrogenase"/>
    <property type="match status" value="2"/>
</dbReference>
<evidence type="ECO:0000256" key="2">
    <source>
        <dbReference type="ARBA" id="ARBA00022737"/>
    </source>
</evidence>
<dbReference type="SMART" id="SM00320">
    <property type="entry name" value="WD40"/>
    <property type="match status" value="5"/>
</dbReference>
<sequence>MVSPRSYLQNIVGITLQESKNKNKIPNNNNAGPLDNCQEFFDSSYLNSKTIFNYLTHIGDSLLQNIPNKNHLNEFPSDSTISFLNDEVTPSLYQMFQLLLPVMNQIQSNKKNVINGNDANDILQYYNINLPENIKLGNINRSYSINVLNEYSKEVLMFLDDIKLRINSTKSDIQTIDSKIEKLQKLKQGLNHRISLLNQNKITLDDIVLAIKTRKDFVKEYNLFNKEENNCDEDLLNRYLSEAKSSIDLYGSNIYEKSDSLPSKSDIGSPLLSQNFIPDTSSDVMSNNGSLSQFYDGPHRKQRYISVSLHEIYQPGSTVAMFKKAHNDGITCLDFDFPFGTMITAGYMDHTMKIWDLSDRKQIGILEGHSASVTCIQMDSSFNLVISGAKDATVRLWNLDLATEEGKNNGIKLNKPTCLHSFDLHRGEINALSLDRETLVSASRDKTIKQWDLKSGKCVQNLDITFSSIKTSKVDYQSFSLLDPPIVGALQCFETALATGTRDGMIRLWDLRVGKVIRAIPAHNGAVTALNFDSTHLITGSTDQTVKLWDLRSKNELDNISFELPVSNVHLDSQRIIVSTSAETSIYDRISCQQVDCIQSSNYTSTVSATQYKDKYLIEGHSNGDITVLSV</sequence>
<dbReference type="InterPro" id="IPR015943">
    <property type="entry name" value="WD40/YVTN_repeat-like_dom_sf"/>
</dbReference>
<feature type="repeat" description="WD" evidence="3">
    <location>
        <begin position="366"/>
        <end position="400"/>
    </location>
</feature>
<accession>A0AAN7WLD1</accession>
<name>A0AAN7WLD1_9SACH</name>
<dbReference type="Pfam" id="PF00400">
    <property type="entry name" value="WD40"/>
    <property type="match status" value="4"/>
</dbReference>
<organism evidence="5 6">
    <name type="scientific">Arxiozyma heterogenica</name>
    <dbReference type="NCBI Taxonomy" id="278026"/>
    <lineage>
        <taxon>Eukaryota</taxon>
        <taxon>Fungi</taxon>
        <taxon>Dikarya</taxon>
        <taxon>Ascomycota</taxon>
        <taxon>Saccharomycotina</taxon>
        <taxon>Saccharomycetes</taxon>
        <taxon>Saccharomycetales</taxon>
        <taxon>Saccharomycetaceae</taxon>
        <taxon>Arxiozyma</taxon>
    </lineage>
</organism>
<dbReference type="PROSITE" id="PS00678">
    <property type="entry name" value="WD_REPEATS_1"/>
    <property type="match status" value="4"/>
</dbReference>
<dbReference type="PANTHER" id="PTHR14604">
    <property type="entry name" value="WD40 REPEAT PF20"/>
    <property type="match status" value="1"/>
</dbReference>
<dbReference type="InterPro" id="IPR020472">
    <property type="entry name" value="WD40_PAC1"/>
</dbReference>
<feature type="coiled-coil region" evidence="4">
    <location>
        <begin position="166"/>
        <end position="200"/>
    </location>
</feature>
<dbReference type="AlphaFoldDB" id="A0AAN7WLD1"/>